<dbReference type="InterPro" id="IPR050065">
    <property type="entry name" value="GlmU-like"/>
</dbReference>
<feature type="domain" description="MobA-like NTP transferase" evidence="3">
    <location>
        <begin position="5"/>
        <end position="140"/>
    </location>
</feature>
<proteinExistence type="predicted"/>
<dbReference type="SUPFAM" id="SSF53448">
    <property type="entry name" value="Nucleotide-diphospho-sugar transferases"/>
    <property type="match status" value="1"/>
</dbReference>
<organism evidence="4 5">
    <name type="scientific">Bacteroides clarus</name>
    <dbReference type="NCBI Taxonomy" id="626929"/>
    <lineage>
        <taxon>Bacteria</taxon>
        <taxon>Pseudomonadati</taxon>
        <taxon>Bacteroidota</taxon>
        <taxon>Bacteroidia</taxon>
        <taxon>Bacteroidales</taxon>
        <taxon>Bacteroidaceae</taxon>
        <taxon>Bacteroides</taxon>
    </lineage>
</organism>
<gene>
    <name evidence="4" type="ORF">B5F24_12050</name>
</gene>
<dbReference type="PANTHER" id="PTHR43584:SF5">
    <property type="entry name" value="PROTEIN LICC"/>
    <property type="match status" value="1"/>
</dbReference>
<dbReference type="RefSeq" id="WP_087413056.1">
    <property type="nucleotide sequence ID" value="NZ_CATWVR010000012.1"/>
</dbReference>
<dbReference type="GO" id="GO:0016779">
    <property type="term" value="F:nucleotidyltransferase activity"/>
    <property type="evidence" value="ECO:0007669"/>
    <property type="project" value="UniProtKB-KW"/>
</dbReference>
<dbReference type="AlphaFoldDB" id="A0A1Y4JRF0"/>
<dbReference type="Gene3D" id="3.90.550.10">
    <property type="entry name" value="Spore Coat Polysaccharide Biosynthesis Protein SpsA, Chain A"/>
    <property type="match status" value="1"/>
</dbReference>
<dbReference type="EMBL" id="NFKE01000008">
    <property type="protein sequence ID" value="OUP33339.1"/>
    <property type="molecule type" value="Genomic_DNA"/>
</dbReference>
<sequence>MIKTAMIMAAGMGTRFGHYTDLVPKGFVSIGDKPMILRSIEALLSCGITRIVIGTGYRCEVYEELKKDYPMIETCFSPLYAETNSMYTLYNTREVLGDDDFLLLESDLIFEPKAIRSLLDCAFSDVMLITPVTKFQDQYYVEYDSEHTLTNCSVNKDDVDVKGELVGIHKLSHAFYDKMCRDYEVILSEQPKLGYEYELLRMSRSVSPVYVLNVPGLKWYEIDDESDLLYAEQYVFPYCR</sequence>
<evidence type="ECO:0000256" key="1">
    <source>
        <dbReference type="ARBA" id="ARBA00022679"/>
    </source>
</evidence>
<protein>
    <submittedName>
        <fullName evidence="4">Glucose-1-phosphate thymidylyltransferase</fullName>
    </submittedName>
</protein>
<evidence type="ECO:0000313" key="4">
    <source>
        <dbReference type="EMBL" id="OUP33339.1"/>
    </source>
</evidence>
<accession>A0A1Y4JRF0</accession>
<evidence type="ECO:0000259" key="3">
    <source>
        <dbReference type="Pfam" id="PF12804"/>
    </source>
</evidence>
<dbReference type="InterPro" id="IPR025877">
    <property type="entry name" value="MobA-like_NTP_Trfase"/>
</dbReference>
<evidence type="ECO:0000313" key="5">
    <source>
        <dbReference type="Proteomes" id="UP000196587"/>
    </source>
</evidence>
<evidence type="ECO:0000256" key="2">
    <source>
        <dbReference type="ARBA" id="ARBA00022695"/>
    </source>
</evidence>
<dbReference type="Proteomes" id="UP000196587">
    <property type="component" value="Unassembled WGS sequence"/>
</dbReference>
<keyword evidence="2" id="KW-0548">Nucleotidyltransferase</keyword>
<name>A0A1Y4JRF0_9BACE</name>
<dbReference type="InterPro" id="IPR029044">
    <property type="entry name" value="Nucleotide-diphossugar_trans"/>
</dbReference>
<dbReference type="CDD" id="cd02523">
    <property type="entry name" value="PC_cytidylyltransferase"/>
    <property type="match status" value="1"/>
</dbReference>
<comment type="caution">
    <text evidence="4">The sequence shown here is derived from an EMBL/GenBank/DDBJ whole genome shotgun (WGS) entry which is preliminary data.</text>
</comment>
<dbReference type="PANTHER" id="PTHR43584">
    <property type="entry name" value="NUCLEOTIDYL TRANSFERASE"/>
    <property type="match status" value="1"/>
</dbReference>
<keyword evidence="1 4" id="KW-0808">Transferase</keyword>
<dbReference type="Pfam" id="PF12804">
    <property type="entry name" value="NTP_transf_3"/>
    <property type="match status" value="1"/>
</dbReference>
<reference evidence="5" key="1">
    <citation type="submission" date="2017-04" db="EMBL/GenBank/DDBJ databases">
        <title>Function of individual gut microbiota members based on whole genome sequencing of pure cultures obtained from chicken caecum.</title>
        <authorList>
            <person name="Medvecky M."/>
            <person name="Cejkova D."/>
            <person name="Polansky O."/>
            <person name="Karasova D."/>
            <person name="Kubasova T."/>
            <person name="Cizek A."/>
            <person name="Rychlik I."/>
        </authorList>
    </citation>
    <scope>NUCLEOTIDE SEQUENCE [LARGE SCALE GENOMIC DNA]</scope>
    <source>
        <strain evidence="5">An189</strain>
    </source>
</reference>